<accession>A0A5E4N2S2</accession>
<evidence type="ECO:0008006" key="5">
    <source>
        <dbReference type="Google" id="ProtNLM"/>
    </source>
</evidence>
<evidence type="ECO:0000313" key="4">
    <source>
        <dbReference type="Proteomes" id="UP000325440"/>
    </source>
</evidence>
<organism evidence="3 4">
    <name type="scientific">Cinara cedri</name>
    <dbReference type="NCBI Taxonomy" id="506608"/>
    <lineage>
        <taxon>Eukaryota</taxon>
        <taxon>Metazoa</taxon>
        <taxon>Ecdysozoa</taxon>
        <taxon>Arthropoda</taxon>
        <taxon>Hexapoda</taxon>
        <taxon>Insecta</taxon>
        <taxon>Pterygota</taxon>
        <taxon>Neoptera</taxon>
        <taxon>Paraneoptera</taxon>
        <taxon>Hemiptera</taxon>
        <taxon>Sternorrhyncha</taxon>
        <taxon>Aphidomorpha</taxon>
        <taxon>Aphidoidea</taxon>
        <taxon>Aphididae</taxon>
        <taxon>Lachninae</taxon>
        <taxon>Cinara</taxon>
    </lineage>
</organism>
<evidence type="ECO:0000256" key="2">
    <source>
        <dbReference type="SAM" id="SignalP"/>
    </source>
</evidence>
<dbReference type="EMBL" id="CABPRJ010001446">
    <property type="protein sequence ID" value="VVC37396.1"/>
    <property type="molecule type" value="Genomic_DNA"/>
</dbReference>
<keyword evidence="2" id="KW-0732">Signal</keyword>
<feature type="signal peptide" evidence="2">
    <location>
        <begin position="1"/>
        <end position="23"/>
    </location>
</feature>
<dbReference type="AlphaFoldDB" id="A0A5E4N2S2"/>
<sequence>MRGCVWRNAVVVVVVVGEGYARAGGYPEKRRPLETEQNLRRSCCLRARIHGDTPTPASRPPLLCRRAYVNVNRDRGPASVSSAPARPLPEMISRRHGTVLTSAARGNAYRDVLPCARVPAATRDRGGGGDDDDQNRSTGSVLDGPSSSRAHSRVSAGSPTWNTRSSLPGFHRRPFRYRGIILS</sequence>
<gene>
    <name evidence="3" type="ORF">CINCED_3A011394</name>
</gene>
<evidence type="ECO:0000256" key="1">
    <source>
        <dbReference type="SAM" id="MobiDB-lite"/>
    </source>
</evidence>
<name>A0A5E4N2S2_9HEMI</name>
<keyword evidence="4" id="KW-1185">Reference proteome</keyword>
<reference evidence="3 4" key="1">
    <citation type="submission" date="2019-08" db="EMBL/GenBank/DDBJ databases">
        <authorList>
            <person name="Alioto T."/>
            <person name="Alioto T."/>
            <person name="Gomez Garrido J."/>
        </authorList>
    </citation>
    <scope>NUCLEOTIDE SEQUENCE [LARGE SCALE GENOMIC DNA]</scope>
</reference>
<evidence type="ECO:0000313" key="3">
    <source>
        <dbReference type="EMBL" id="VVC37396.1"/>
    </source>
</evidence>
<proteinExistence type="predicted"/>
<feature type="compositionally biased region" description="Polar residues" evidence="1">
    <location>
        <begin position="136"/>
        <end position="166"/>
    </location>
</feature>
<dbReference type="Proteomes" id="UP000325440">
    <property type="component" value="Unassembled WGS sequence"/>
</dbReference>
<feature type="region of interest" description="Disordered" evidence="1">
    <location>
        <begin position="120"/>
        <end position="169"/>
    </location>
</feature>
<feature type="chain" id="PRO_5022732296" description="Secreted protein" evidence="2">
    <location>
        <begin position="24"/>
        <end position="183"/>
    </location>
</feature>
<protein>
    <recommendedName>
        <fullName evidence="5">Secreted protein</fullName>
    </recommendedName>
</protein>